<comment type="caution">
    <text evidence="1">The sequence shown here is derived from an EMBL/GenBank/DDBJ whole genome shotgun (WGS) entry which is preliminary data.</text>
</comment>
<organism evidence="1 2">
    <name type="scientific">Marivibrio halodurans</name>
    <dbReference type="NCBI Taxonomy" id="2039722"/>
    <lineage>
        <taxon>Bacteria</taxon>
        <taxon>Pseudomonadati</taxon>
        <taxon>Pseudomonadota</taxon>
        <taxon>Alphaproteobacteria</taxon>
        <taxon>Rhodospirillales</taxon>
        <taxon>Rhodospirillaceae</taxon>
        <taxon>Marivibrio</taxon>
    </lineage>
</organism>
<dbReference type="EMBL" id="JAGMWN010000001">
    <property type="protein sequence ID" value="MBP5855693.1"/>
    <property type="molecule type" value="Genomic_DNA"/>
</dbReference>
<dbReference type="Proteomes" id="UP000672602">
    <property type="component" value="Unassembled WGS sequence"/>
</dbReference>
<proteinExistence type="predicted"/>
<name>A0A8J7SJL5_9PROT</name>
<dbReference type="Gene3D" id="3.30.40.220">
    <property type="match status" value="1"/>
</dbReference>
<protein>
    <recommendedName>
        <fullName evidence="3">Endonuclease</fullName>
    </recommendedName>
</protein>
<dbReference type="AlphaFoldDB" id="A0A8J7SJL5"/>
<accession>A0A8J7SJL5</accession>
<gene>
    <name evidence="1" type="ORF">KAJ83_01630</name>
</gene>
<reference evidence="1" key="1">
    <citation type="submission" date="2021-04" db="EMBL/GenBank/DDBJ databases">
        <authorList>
            <person name="Zhang D.-C."/>
        </authorList>
    </citation>
    <scope>NUCLEOTIDE SEQUENCE</scope>
    <source>
        <strain evidence="1">CGMCC 1.15697</strain>
    </source>
</reference>
<dbReference type="RefSeq" id="WP_210680271.1">
    <property type="nucleotide sequence ID" value="NZ_JAGMWN010000001.1"/>
</dbReference>
<evidence type="ECO:0000313" key="1">
    <source>
        <dbReference type="EMBL" id="MBP5855693.1"/>
    </source>
</evidence>
<evidence type="ECO:0000313" key="2">
    <source>
        <dbReference type="Proteomes" id="UP000672602"/>
    </source>
</evidence>
<evidence type="ECO:0008006" key="3">
    <source>
        <dbReference type="Google" id="ProtNLM"/>
    </source>
</evidence>
<sequence length="123" mass="14664">MSRTKKRFSREEWRYVRKRFRDCRAEAKRRGLAFDLTLEEIEFPRRCPALGVHLSYLPPQTRGKKRPEVFSFERLDNDFGYVPGNVVIVSHKANSLKSDLSAEQLLRAGEFFTRHVQRFHHKE</sequence>
<keyword evidence="2" id="KW-1185">Reference proteome</keyword>